<dbReference type="InterPro" id="IPR029058">
    <property type="entry name" value="AB_hydrolase_fold"/>
</dbReference>
<dbReference type="AlphaFoldDB" id="A0A8H6NGJ6"/>
<proteinExistence type="predicted"/>
<comment type="caution">
    <text evidence="4">The sequence shown here is derived from an EMBL/GenBank/DDBJ whole genome shotgun (WGS) entry which is preliminary data.</text>
</comment>
<dbReference type="Proteomes" id="UP000639643">
    <property type="component" value="Unassembled WGS sequence"/>
</dbReference>
<feature type="domain" description="Carboxylesterase type B" evidence="3">
    <location>
        <begin position="41"/>
        <end position="520"/>
    </location>
</feature>
<evidence type="ECO:0000256" key="1">
    <source>
        <dbReference type="SAM" id="MobiDB-lite"/>
    </source>
</evidence>
<keyword evidence="2" id="KW-0732">Signal</keyword>
<sequence>MLKSVLPFAIWAWCLTVAVADDLPKLSLPWGTWEAARFPEDKNIFVFRNVRFGAKPERFGAPSFPDWNDDNLQDSRGSRSCIQIDPDQSKNAPGGRHRLFEKPDKSIIQDEDCLFLDIYVPATAFEKKTNRLPVVVWLYGGAYAFGSKDQVSPLYTGQSMLEASDYGTIFVTGNYRLGAFGWLAGSYMQDKGQPNAGLYDQALLFEWVQKYIEQVRGDRNSVSAWGESAGASSILHHLIREDGKVDPNFSTFLVQSPAFEWQWDNSKDGTLDKTFRDFSDLSGCGNKYDIECLRKADAGDLARANQKLFDKVRQTGIFPIGPSVDGKWIKTIPTIAFAQGKYWEHIWSTIVSHVANEAQTFVKITMDSQEKFDKFLAEFLPGDKLSGIRDQIREQYDCESHYDGNFTNCLKEVIQDSSFTCNTRDLFEAYPDRSYMMEYAFPSDNLAYHASDLIPLFANNVDQVLGLLSKVMRSKLLAKLYAKVLEGLVATRYKAYFASFALTGDPNAMDQNPRLFWPVADGGKDELSDVLRVSRPGLIRPAFRLTSDDQNTIKTCGFWNGIARQIMELGGGGSDDGDHEWIETQGDQRVLLEL</sequence>
<feature type="chain" id="PRO_5034485556" evidence="2">
    <location>
        <begin position="21"/>
        <end position="594"/>
    </location>
</feature>
<feature type="signal peptide" evidence="2">
    <location>
        <begin position="1"/>
        <end position="20"/>
    </location>
</feature>
<dbReference type="PROSITE" id="PS00941">
    <property type="entry name" value="CARBOXYLESTERASE_B_2"/>
    <property type="match status" value="1"/>
</dbReference>
<dbReference type="OrthoDB" id="408631at2759"/>
<dbReference type="Gene3D" id="3.40.50.1820">
    <property type="entry name" value="alpha/beta hydrolase"/>
    <property type="match status" value="1"/>
</dbReference>
<evidence type="ECO:0000256" key="2">
    <source>
        <dbReference type="SAM" id="SignalP"/>
    </source>
</evidence>
<organism evidence="4 5">
    <name type="scientific">Colletotrichum musicola</name>
    <dbReference type="NCBI Taxonomy" id="2175873"/>
    <lineage>
        <taxon>Eukaryota</taxon>
        <taxon>Fungi</taxon>
        <taxon>Dikarya</taxon>
        <taxon>Ascomycota</taxon>
        <taxon>Pezizomycotina</taxon>
        <taxon>Sordariomycetes</taxon>
        <taxon>Hypocreomycetidae</taxon>
        <taxon>Glomerellales</taxon>
        <taxon>Glomerellaceae</taxon>
        <taxon>Colletotrichum</taxon>
        <taxon>Colletotrichum orchidearum species complex</taxon>
    </lineage>
</organism>
<feature type="region of interest" description="Disordered" evidence="1">
    <location>
        <begin position="76"/>
        <end position="96"/>
    </location>
</feature>
<dbReference type="InterPro" id="IPR050309">
    <property type="entry name" value="Type-B_Carboxylest/Lipase"/>
</dbReference>
<dbReference type="Pfam" id="PF00135">
    <property type="entry name" value="COesterase"/>
    <property type="match status" value="1"/>
</dbReference>
<evidence type="ECO:0000313" key="4">
    <source>
        <dbReference type="EMBL" id="KAF6832609.1"/>
    </source>
</evidence>
<gene>
    <name evidence="4" type="ORF">CMUS01_06862</name>
</gene>
<dbReference type="SUPFAM" id="SSF53474">
    <property type="entry name" value="alpha/beta-Hydrolases"/>
    <property type="match status" value="1"/>
</dbReference>
<evidence type="ECO:0000313" key="5">
    <source>
        <dbReference type="Proteomes" id="UP000639643"/>
    </source>
</evidence>
<dbReference type="InterPro" id="IPR019819">
    <property type="entry name" value="Carboxylesterase_B_CS"/>
</dbReference>
<keyword evidence="5" id="KW-1185">Reference proteome</keyword>
<name>A0A8H6NGJ6_9PEZI</name>
<dbReference type="PANTHER" id="PTHR11559">
    <property type="entry name" value="CARBOXYLESTERASE"/>
    <property type="match status" value="1"/>
</dbReference>
<accession>A0A8H6NGJ6</accession>
<reference evidence="4" key="1">
    <citation type="journal article" date="2020" name="Phytopathology">
        <title>Genome Sequence Resources of Colletotrichum truncatum, C. plurivorum, C. musicola, and C. sojae: Four Species Pathogenic to Soybean (Glycine max).</title>
        <authorList>
            <person name="Rogerio F."/>
            <person name="Boufleur T.R."/>
            <person name="Ciampi-Guillardi M."/>
            <person name="Sukno S.A."/>
            <person name="Thon M.R."/>
            <person name="Massola Junior N.S."/>
            <person name="Baroncelli R."/>
        </authorList>
    </citation>
    <scope>NUCLEOTIDE SEQUENCE</scope>
    <source>
        <strain evidence="4">LFN0074</strain>
    </source>
</reference>
<dbReference type="EMBL" id="WIGM01000233">
    <property type="protein sequence ID" value="KAF6832609.1"/>
    <property type="molecule type" value="Genomic_DNA"/>
</dbReference>
<dbReference type="InterPro" id="IPR002018">
    <property type="entry name" value="CarbesteraseB"/>
</dbReference>
<evidence type="ECO:0000259" key="3">
    <source>
        <dbReference type="Pfam" id="PF00135"/>
    </source>
</evidence>
<protein>
    <submittedName>
        <fullName evidence="4">Carboxylesterase family protein</fullName>
    </submittedName>
</protein>